<dbReference type="Gene3D" id="3.30.70.270">
    <property type="match status" value="1"/>
</dbReference>
<dbReference type="EMBL" id="JAVDXO010000003">
    <property type="protein sequence ID" value="MDR7306338.1"/>
    <property type="molecule type" value="Genomic_DNA"/>
</dbReference>
<dbReference type="SUPFAM" id="SSF55073">
    <property type="entry name" value="Nucleotide cyclase"/>
    <property type="match status" value="1"/>
</dbReference>
<keyword evidence="1" id="KW-1133">Transmembrane helix</keyword>
<evidence type="ECO:0000313" key="3">
    <source>
        <dbReference type="EMBL" id="MDR7306338.1"/>
    </source>
</evidence>
<protein>
    <submittedName>
        <fullName evidence="3">Diguanylate cyclase (GGDEF)-like protein</fullName>
    </submittedName>
</protein>
<evidence type="ECO:0000313" key="4">
    <source>
        <dbReference type="Proteomes" id="UP001268089"/>
    </source>
</evidence>
<dbReference type="Pfam" id="PF00990">
    <property type="entry name" value="GGDEF"/>
    <property type="match status" value="1"/>
</dbReference>
<dbReference type="Proteomes" id="UP001268089">
    <property type="component" value="Unassembled WGS sequence"/>
</dbReference>
<dbReference type="PANTHER" id="PTHR33121:SF76">
    <property type="entry name" value="SIGNALING PROTEIN"/>
    <property type="match status" value="1"/>
</dbReference>
<sequence>MLGGFLTLAMVAMSDLVINPTVGAWRALVFVLLTGWSCVIMSGLAGQLFPEIPELTMEVMKVSMAPLSGALALTYLGLWLGVKRDDRAVYRSMVFVSLGLIATAVVATGCVLYGDDPHSTSPLLVTGLLSTLGALVGLVITIRAALLGDDLARWMVLACLFLVAMVVGMFGQALSPGALSWPLTALIAFCTLCHFLLITGLTVKRNRVNKQLIRLTKKASGTDPATGLHTGSVLVSKVDDAFWRSARLKRECAVVCLHLGNLYELGESAGHGVEQQILQAMTARIRRAVGFRYVVGLYHPRCFVVVISAVKNAQEVERMVLRLRAVLTRPLKILGIKDASHTFQPRFGIGISHKSASETDPTAVMDVAERRALAQSGATRVPEEVAPTAAGAL</sequence>
<name>A0ABU1ZLI0_9BURK</name>
<proteinExistence type="predicted"/>
<feature type="domain" description="GGDEF" evidence="2">
    <location>
        <begin position="209"/>
        <end position="386"/>
    </location>
</feature>
<organism evidence="3 4">
    <name type="scientific">Rhodoferax saidenbachensis</name>
    <dbReference type="NCBI Taxonomy" id="1484693"/>
    <lineage>
        <taxon>Bacteria</taxon>
        <taxon>Pseudomonadati</taxon>
        <taxon>Pseudomonadota</taxon>
        <taxon>Betaproteobacteria</taxon>
        <taxon>Burkholderiales</taxon>
        <taxon>Comamonadaceae</taxon>
        <taxon>Rhodoferax</taxon>
    </lineage>
</organism>
<feature type="transmembrane region" description="Helical" evidence="1">
    <location>
        <begin position="154"/>
        <end position="175"/>
    </location>
</feature>
<accession>A0ABU1ZLI0</accession>
<dbReference type="SMART" id="SM00267">
    <property type="entry name" value="GGDEF"/>
    <property type="match status" value="1"/>
</dbReference>
<keyword evidence="4" id="KW-1185">Reference proteome</keyword>
<gene>
    <name evidence="3" type="ORF">J2X15_001621</name>
</gene>
<dbReference type="InterPro" id="IPR043128">
    <property type="entry name" value="Rev_trsase/Diguanyl_cyclase"/>
</dbReference>
<feature type="transmembrane region" description="Helical" evidence="1">
    <location>
        <begin position="94"/>
        <end position="114"/>
    </location>
</feature>
<evidence type="ECO:0000256" key="1">
    <source>
        <dbReference type="SAM" id="Phobius"/>
    </source>
</evidence>
<feature type="transmembrane region" description="Helical" evidence="1">
    <location>
        <begin position="23"/>
        <end position="44"/>
    </location>
</feature>
<reference evidence="3 4" key="1">
    <citation type="submission" date="2023-07" db="EMBL/GenBank/DDBJ databases">
        <title>Sorghum-associated microbial communities from plants grown in Nebraska, USA.</title>
        <authorList>
            <person name="Schachtman D."/>
        </authorList>
    </citation>
    <scope>NUCLEOTIDE SEQUENCE [LARGE SCALE GENOMIC DNA]</scope>
    <source>
        <strain evidence="3 4">BE308</strain>
    </source>
</reference>
<feature type="transmembrane region" description="Helical" evidence="1">
    <location>
        <begin position="64"/>
        <end position="82"/>
    </location>
</feature>
<dbReference type="InterPro" id="IPR000160">
    <property type="entry name" value="GGDEF_dom"/>
</dbReference>
<keyword evidence="1" id="KW-0812">Transmembrane</keyword>
<comment type="caution">
    <text evidence="3">The sequence shown here is derived from an EMBL/GenBank/DDBJ whole genome shotgun (WGS) entry which is preliminary data.</text>
</comment>
<feature type="transmembrane region" description="Helical" evidence="1">
    <location>
        <begin position="120"/>
        <end position="142"/>
    </location>
</feature>
<dbReference type="InterPro" id="IPR050706">
    <property type="entry name" value="Cyclic-di-GMP_PDE-like"/>
</dbReference>
<keyword evidence="1" id="KW-0472">Membrane</keyword>
<evidence type="ECO:0000259" key="2">
    <source>
        <dbReference type="SMART" id="SM00267"/>
    </source>
</evidence>
<feature type="transmembrane region" description="Helical" evidence="1">
    <location>
        <begin position="181"/>
        <end position="203"/>
    </location>
</feature>
<dbReference type="PANTHER" id="PTHR33121">
    <property type="entry name" value="CYCLIC DI-GMP PHOSPHODIESTERASE PDEF"/>
    <property type="match status" value="1"/>
</dbReference>
<dbReference type="InterPro" id="IPR029787">
    <property type="entry name" value="Nucleotide_cyclase"/>
</dbReference>